<dbReference type="OrthoDB" id="5329176at2759"/>
<feature type="transmembrane region" description="Helical" evidence="6">
    <location>
        <begin position="103"/>
        <end position="121"/>
    </location>
</feature>
<feature type="domain" description="Rhodopsin" evidence="7">
    <location>
        <begin position="23"/>
        <end position="274"/>
    </location>
</feature>
<comment type="subcellular location">
    <subcellularLocation>
        <location evidence="1">Membrane</location>
        <topology evidence="1">Multi-pass membrane protein</topology>
    </subcellularLocation>
</comment>
<proteinExistence type="inferred from homology"/>
<evidence type="ECO:0000256" key="4">
    <source>
        <dbReference type="ARBA" id="ARBA00023136"/>
    </source>
</evidence>
<gene>
    <name evidence="8" type="ORF">FHL15_010744</name>
</gene>
<evidence type="ECO:0000313" key="9">
    <source>
        <dbReference type="Proteomes" id="UP000319160"/>
    </source>
</evidence>
<keyword evidence="4 6" id="KW-0472">Membrane</keyword>
<dbReference type="EMBL" id="VFLP01000090">
    <property type="protein sequence ID" value="TRX88368.1"/>
    <property type="molecule type" value="Genomic_DNA"/>
</dbReference>
<name>A0A553HK89_9PEZI</name>
<keyword evidence="2 6" id="KW-0812">Transmembrane</keyword>
<keyword evidence="9" id="KW-1185">Reference proteome</keyword>
<comment type="similarity">
    <text evidence="5">Belongs to the SAT4 family.</text>
</comment>
<feature type="transmembrane region" description="Helical" evidence="6">
    <location>
        <begin position="39"/>
        <end position="59"/>
    </location>
</feature>
<organism evidence="8 9">
    <name type="scientific">Xylaria flabelliformis</name>
    <dbReference type="NCBI Taxonomy" id="2512241"/>
    <lineage>
        <taxon>Eukaryota</taxon>
        <taxon>Fungi</taxon>
        <taxon>Dikarya</taxon>
        <taxon>Ascomycota</taxon>
        <taxon>Pezizomycotina</taxon>
        <taxon>Sordariomycetes</taxon>
        <taxon>Xylariomycetidae</taxon>
        <taxon>Xylariales</taxon>
        <taxon>Xylariaceae</taxon>
        <taxon>Xylaria</taxon>
    </lineage>
</organism>
<accession>A0A553HK89</accession>
<dbReference type="GO" id="GO:0016020">
    <property type="term" value="C:membrane"/>
    <property type="evidence" value="ECO:0007669"/>
    <property type="project" value="UniProtKB-SubCell"/>
</dbReference>
<comment type="caution">
    <text evidence="8">The sequence shown here is derived from an EMBL/GenBank/DDBJ whole genome shotgun (WGS) entry which is preliminary data.</text>
</comment>
<evidence type="ECO:0000256" key="3">
    <source>
        <dbReference type="ARBA" id="ARBA00022989"/>
    </source>
</evidence>
<dbReference type="AlphaFoldDB" id="A0A553HK89"/>
<evidence type="ECO:0000256" key="6">
    <source>
        <dbReference type="SAM" id="Phobius"/>
    </source>
</evidence>
<reference evidence="9" key="1">
    <citation type="submission" date="2019-06" db="EMBL/GenBank/DDBJ databases">
        <title>Draft genome sequence of the griseofulvin-producing fungus Xylaria cubensis strain G536.</title>
        <authorList>
            <person name="Mead M.E."/>
            <person name="Raja H.A."/>
            <person name="Steenwyk J.L."/>
            <person name="Knowles S.L."/>
            <person name="Oberlies N.H."/>
            <person name="Rokas A."/>
        </authorList>
    </citation>
    <scope>NUCLEOTIDE SEQUENCE [LARGE SCALE GENOMIC DNA]</scope>
    <source>
        <strain evidence="9">G536</strain>
    </source>
</reference>
<dbReference type="Proteomes" id="UP000319160">
    <property type="component" value="Unassembled WGS sequence"/>
</dbReference>
<dbReference type="Pfam" id="PF20684">
    <property type="entry name" value="Fung_rhodopsin"/>
    <property type="match status" value="1"/>
</dbReference>
<sequence>MAAVPTFVAALIILGLGWITVALRFYTRIFARQGLKWDDWLLLLGAITGTTVLALTVSADSIPTHQAAVVAPDGNDTTQIFDPNYIETPEDIFYLKINLVTAVIYYTINASVKLSILYMYYRIFHAKSSLRYQLFVTAGLVIGWWIGTTVAQTVNCIPISKYWTSNILDPKYCFNLNTFFVVGGSIEVFLDVLILTLPTRAVLALQLSWRRKAIISGIFLLGSFVIATGLVRVIVGYAPGSQRPSSSAELWTVVHSGVGVICASLPIFNPLLQRTLKSSLVTNTINFFSGSSSDQEEMMRRERSEQTIIPLETMTDTAHSAQDNIEQSPRVPEPTYNSQGEKVALLALRNEEVYWRVTR</sequence>
<dbReference type="InterPro" id="IPR049326">
    <property type="entry name" value="Rhodopsin_dom_fungi"/>
</dbReference>
<evidence type="ECO:0000256" key="2">
    <source>
        <dbReference type="ARBA" id="ARBA00022692"/>
    </source>
</evidence>
<dbReference type="PANTHER" id="PTHR33048:SF47">
    <property type="entry name" value="INTEGRAL MEMBRANE PROTEIN-RELATED"/>
    <property type="match status" value="1"/>
</dbReference>
<evidence type="ECO:0000259" key="7">
    <source>
        <dbReference type="Pfam" id="PF20684"/>
    </source>
</evidence>
<evidence type="ECO:0000256" key="1">
    <source>
        <dbReference type="ARBA" id="ARBA00004141"/>
    </source>
</evidence>
<feature type="transmembrane region" description="Helical" evidence="6">
    <location>
        <begin position="133"/>
        <end position="154"/>
    </location>
</feature>
<protein>
    <recommendedName>
        <fullName evidence="7">Rhodopsin domain-containing protein</fullName>
    </recommendedName>
</protein>
<dbReference type="STRING" id="2512241.A0A553HK89"/>
<keyword evidence="3 6" id="KW-1133">Transmembrane helix</keyword>
<feature type="transmembrane region" description="Helical" evidence="6">
    <location>
        <begin position="6"/>
        <end position="27"/>
    </location>
</feature>
<dbReference type="PANTHER" id="PTHR33048">
    <property type="entry name" value="PTH11-LIKE INTEGRAL MEMBRANE PROTEIN (AFU_ORTHOLOGUE AFUA_5G11245)"/>
    <property type="match status" value="1"/>
</dbReference>
<feature type="transmembrane region" description="Helical" evidence="6">
    <location>
        <begin position="218"/>
        <end position="238"/>
    </location>
</feature>
<feature type="transmembrane region" description="Helical" evidence="6">
    <location>
        <begin position="250"/>
        <end position="268"/>
    </location>
</feature>
<dbReference type="InterPro" id="IPR052337">
    <property type="entry name" value="SAT4-like"/>
</dbReference>
<evidence type="ECO:0000256" key="5">
    <source>
        <dbReference type="ARBA" id="ARBA00038359"/>
    </source>
</evidence>
<evidence type="ECO:0000313" key="8">
    <source>
        <dbReference type="EMBL" id="TRX88368.1"/>
    </source>
</evidence>
<feature type="transmembrane region" description="Helical" evidence="6">
    <location>
        <begin position="174"/>
        <end position="197"/>
    </location>
</feature>